<accession>A0AAD8YN85</accession>
<keyword evidence="4" id="KW-1185">Reference proteome</keyword>
<keyword evidence="2" id="KW-0812">Transmembrane</keyword>
<evidence type="ECO:0000313" key="3">
    <source>
        <dbReference type="EMBL" id="KAK1784092.1"/>
    </source>
</evidence>
<feature type="non-terminal residue" evidence="3">
    <location>
        <position position="186"/>
    </location>
</feature>
<sequence length="186" mass="20336">CNQTSCQSEEGFHMSHDQYLKGDLSLTITDADYTKRTWYTCACNGKDICDVSLQIEGFLWGPPKNIEVRMTGYSKTVVYQLMVVMVVLQESVVSDRENTVCKLAAASHLSILCSDAVVIFLSGTGAELPLSHNPSRSHHSDHSDVQPRPDQSSTVTVLTVLLALTGAGLVAAVLVIVQLRKKIQEL</sequence>
<comment type="caution">
    <text evidence="3">The sequence shown here is derived from an EMBL/GenBank/DDBJ whole genome shotgun (WGS) entry which is preliminary data.</text>
</comment>
<organism evidence="3 4">
    <name type="scientific">Electrophorus voltai</name>
    <dbReference type="NCBI Taxonomy" id="2609070"/>
    <lineage>
        <taxon>Eukaryota</taxon>
        <taxon>Metazoa</taxon>
        <taxon>Chordata</taxon>
        <taxon>Craniata</taxon>
        <taxon>Vertebrata</taxon>
        <taxon>Euteleostomi</taxon>
        <taxon>Actinopterygii</taxon>
        <taxon>Neopterygii</taxon>
        <taxon>Teleostei</taxon>
        <taxon>Ostariophysi</taxon>
        <taxon>Gymnotiformes</taxon>
        <taxon>Gymnotoidei</taxon>
        <taxon>Gymnotidae</taxon>
        <taxon>Electrophorus</taxon>
    </lineage>
</organism>
<dbReference type="Proteomes" id="UP001239994">
    <property type="component" value="Unassembled WGS sequence"/>
</dbReference>
<feature type="transmembrane region" description="Helical" evidence="2">
    <location>
        <begin position="155"/>
        <end position="177"/>
    </location>
</feature>
<evidence type="ECO:0000256" key="1">
    <source>
        <dbReference type="SAM" id="MobiDB-lite"/>
    </source>
</evidence>
<reference evidence="3" key="1">
    <citation type="submission" date="2023-03" db="EMBL/GenBank/DDBJ databases">
        <title>Electrophorus voltai genome.</title>
        <authorList>
            <person name="Bian C."/>
        </authorList>
    </citation>
    <scope>NUCLEOTIDE SEQUENCE</scope>
    <source>
        <strain evidence="3">CB-2022</strain>
        <tissue evidence="3">Muscle</tissue>
    </source>
</reference>
<evidence type="ECO:0000313" key="4">
    <source>
        <dbReference type="Proteomes" id="UP001239994"/>
    </source>
</evidence>
<gene>
    <name evidence="3" type="ORF">P4O66_021180</name>
</gene>
<keyword evidence="2" id="KW-0472">Membrane</keyword>
<feature type="compositionally biased region" description="Basic and acidic residues" evidence="1">
    <location>
        <begin position="138"/>
        <end position="147"/>
    </location>
</feature>
<proteinExistence type="predicted"/>
<feature type="region of interest" description="Disordered" evidence="1">
    <location>
        <begin position="131"/>
        <end position="150"/>
    </location>
</feature>
<evidence type="ECO:0000256" key="2">
    <source>
        <dbReference type="SAM" id="Phobius"/>
    </source>
</evidence>
<keyword evidence="2" id="KW-1133">Transmembrane helix</keyword>
<dbReference type="AlphaFoldDB" id="A0AAD8YN85"/>
<protein>
    <submittedName>
        <fullName evidence="3">Uncharacterized protein</fullName>
    </submittedName>
</protein>
<name>A0AAD8YN85_9TELE</name>
<dbReference type="EMBL" id="JAROKS010000570">
    <property type="protein sequence ID" value="KAK1784092.1"/>
    <property type="molecule type" value="Genomic_DNA"/>
</dbReference>